<keyword evidence="3" id="KW-1185">Reference proteome</keyword>
<proteinExistence type="predicted"/>
<dbReference type="AlphaFoldDB" id="A0A5N6WWG9"/>
<keyword evidence="1" id="KW-0812">Transmembrane</keyword>
<evidence type="ECO:0000256" key="1">
    <source>
        <dbReference type="SAM" id="Phobius"/>
    </source>
</evidence>
<dbReference type="Proteomes" id="UP000325945">
    <property type="component" value="Unassembled WGS sequence"/>
</dbReference>
<keyword evidence="1" id="KW-1133">Transmembrane helix</keyword>
<organism evidence="2 3">
    <name type="scientific">Aspergillus sergii</name>
    <dbReference type="NCBI Taxonomy" id="1034303"/>
    <lineage>
        <taxon>Eukaryota</taxon>
        <taxon>Fungi</taxon>
        <taxon>Dikarya</taxon>
        <taxon>Ascomycota</taxon>
        <taxon>Pezizomycotina</taxon>
        <taxon>Eurotiomycetes</taxon>
        <taxon>Eurotiomycetidae</taxon>
        <taxon>Eurotiales</taxon>
        <taxon>Aspergillaceae</taxon>
        <taxon>Aspergillus</taxon>
        <taxon>Aspergillus subgen. Circumdati</taxon>
    </lineage>
</organism>
<evidence type="ECO:0000313" key="2">
    <source>
        <dbReference type="EMBL" id="KAE8324972.1"/>
    </source>
</evidence>
<name>A0A5N6WWG9_9EURO</name>
<accession>A0A5N6WWG9</accession>
<sequence length="77" mass="9204">MSGARDLASIETKEWERERKYKGKPGKYLYRAFLPPFINAELTVLFLFLRSDISGYILVWKWRRKVPMLIGQFSRFS</sequence>
<gene>
    <name evidence="2" type="ORF">BDV39DRAFT_111916</name>
</gene>
<evidence type="ECO:0000313" key="3">
    <source>
        <dbReference type="Proteomes" id="UP000325945"/>
    </source>
</evidence>
<dbReference type="EMBL" id="ML741812">
    <property type="protein sequence ID" value="KAE8324972.1"/>
    <property type="molecule type" value="Genomic_DNA"/>
</dbReference>
<protein>
    <submittedName>
        <fullName evidence="2">Uncharacterized protein</fullName>
    </submittedName>
</protein>
<reference evidence="3" key="1">
    <citation type="submission" date="2019-04" db="EMBL/GenBank/DDBJ databases">
        <title>Friends and foes A comparative genomics studyof 23 Aspergillus species from section Flavi.</title>
        <authorList>
            <consortium name="DOE Joint Genome Institute"/>
            <person name="Kjaerbolling I."/>
            <person name="Vesth T."/>
            <person name="Frisvad J.C."/>
            <person name="Nybo J.L."/>
            <person name="Theobald S."/>
            <person name="Kildgaard S."/>
            <person name="Isbrandt T."/>
            <person name="Kuo A."/>
            <person name="Sato A."/>
            <person name="Lyhne E.K."/>
            <person name="Kogle M.E."/>
            <person name="Wiebenga A."/>
            <person name="Kun R.S."/>
            <person name="Lubbers R.J."/>
            <person name="Makela M.R."/>
            <person name="Barry K."/>
            <person name="Chovatia M."/>
            <person name="Clum A."/>
            <person name="Daum C."/>
            <person name="Haridas S."/>
            <person name="He G."/>
            <person name="LaButti K."/>
            <person name="Lipzen A."/>
            <person name="Mondo S."/>
            <person name="Riley R."/>
            <person name="Salamov A."/>
            <person name="Simmons B.A."/>
            <person name="Magnuson J.K."/>
            <person name="Henrissat B."/>
            <person name="Mortensen U.H."/>
            <person name="Larsen T.O."/>
            <person name="Devries R.P."/>
            <person name="Grigoriev I.V."/>
            <person name="Machida M."/>
            <person name="Baker S.E."/>
            <person name="Andersen M.R."/>
        </authorList>
    </citation>
    <scope>NUCLEOTIDE SEQUENCE [LARGE SCALE GENOMIC DNA]</scope>
    <source>
        <strain evidence="3">CBS 130017</strain>
    </source>
</reference>
<feature type="transmembrane region" description="Helical" evidence="1">
    <location>
        <begin position="37"/>
        <end position="59"/>
    </location>
</feature>
<keyword evidence="1" id="KW-0472">Membrane</keyword>